<dbReference type="Gene3D" id="1.10.3210.10">
    <property type="entry name" value="Hypothetical protein af1432"/>
    <property type="match status" value="1"/>
</dbReference>
<accession>A0A1F5AYJ2</accession>
<gene>
    <name evidence="1" type="ORF">A2Z10_00150</name>
</gene>
<name>A0A1F5AYJ2_9BACT</name>
<organism evidence="1 2">
    <name type="scientific">Candidatus Azambacteria bacterium RBG_16_47_10</name>
    <dbReference type="NCBI Taxonomy" id="1797292"/>
    <lineage>
        <taxon>Bacteria</taxon>
        <taxon>Candidatus Azamiibacteriota</taxon>
    </lineage>
</organism>
<evidence type="ECO:0000313" key="2">
    <source>
        <dbReference type="Proteomes" id="UP000176639"/>
    </source>
</evidence>
<evidence type="ECO:0000313" key="1">
    <source>
        <dbReference type="EMBL" id="OGD23462.1"/>
    </source>
</evidence>
<dbReference type="EMBL" id="MEYI01000039">
    <property type="protein sequence ID" value="OGD23462.1"/>
    <property type="molecule type" value="Genomic_DNA"/>
</dbReference>
<dbReference type="InterPro" id="IPR009218">
    <property type="entry name" value="HD_phosphohydro"/>
</dbReference>
<dbReference type="PANTHER" id="PTHR21174">
    <property type="match status" value="1"/>
</dbReference>
<dbReference type="PIRSF" id="PIRSF035170">
    <property type="entry name" value="HD_phosphohydro"/>
    <property type="match status" value="1"/>
</dbReference>
<dbReference type="SUPFAM" id="SSF109604">
    <property type="entry name" value="HD-domain/PDEase-like"/>
    <property type="match status" value="1"/>
</dbReference>
<comment type="caution">
    <text evidence="1">The sequence shown here is derived from an EMBL/GenBank/DDBJ whole genome shotgun (WGS) entry which is preliminary data.</text>
</comment>
<dbReference type="Proteomes" id="UP000176639">
    <property type="component" value="Unassembled WGS sequence"/>
</dbReference>
<dbReference type="PANTHER" id="PTHR21174:SF0">
    <property type="entry name" value="HD PHOSPHOHYDROLASE FAMILY PROTEIN-RELATED"/>
    <property type="match status" value="1"/>
</dbReference>
<sequence length="214" mass="25292">MFYAEDRRKWNALFRRIGAQGDSEMIFAMLKRKYKEPHRAYHTAAHIRHCLVEFRQVRDMPRNPNAVELALWFHDAVYAPFRKDNEHRSARFAEEVLFQIGGVSDDIIARVTTLIMATQHNVPLSPHDPDAIMMADIDLSPLGVHPQLFDENSQRIRREFKMGDNKKSLEKQAWFLVKLLRKKQNIYGTDYFYEKYEKQARRNIERLAVRAGVM</sequence>
<reference evidence="1 2" key="1">
    <citation type="journal article" date="2016" name="Nat. Commun.">
        <title>Thousands of microbial genomes shed light on interconnected biogeochemical processes in an aquifer system.</title>
        <authorList>
            <person name="Anantharaman K."/>
            <person name="Brown C.T."/>
            <person name="Hug L.A."/>
            <person name="Sharon I."/>
            <person name="Castelle C.J."/>
            <person name="Probst A.J."/>
            <person name="Thomas B.C."/>
            <person name="Singh A."/>
            <person name="Wilkins M.J."/>
            <person name="Karaoz U."/>
            <person name="Brodie E.L."/>
            <person name="Williams K.H."/>
            <person name="Hubbard S.S."/>
            <person name="Banfield J.F."/>
        </authorList>
    </citation>
    <scope>NUCLEOTIDE SEQUENCE [LARGE SCALE GENOMIC DNA]</scope>
</reference>
<protein>
    <recommendedName>
        <fullName evidence="3">N-methyl-D-aspartate receptor NMDAR2C subunit</fullName>
    </recommendedName>
</protein>
<proteinExistence type="predicted"/>
<evidence type="ECO:0008006" key="3">
    <source>
        <dbReference type="Google" id="ProtNLM"/>
    </source>
</evidence>
<dbReference type="AlphaFoldDB" id="A0A1F5AYJ2"/>